<dbReference type="Pfam" id="PF10035">
    <property type="entry name" value="DUF2179"/>
    <property type="match status" value="1"/>
</dbReference>
<dbReference type="Pfam" id="PF02588">
    <property type="entry name" value="YitT_membrane"/>
    <property type="match status" value="1"/>
</dbReference>
<dbReference type="GO" id="GO:0005886">
    <property type="term" value="C:plasma membrane"/>
    <property type="evidence" value="ECO:0007669"/>
    <property type="project" value="UniProtKB-SubCell"/>
</dbReference>
<feature type="domain" description="DUF2179" evidence="7">
    <location>
        <begin position="228"/>
        <end position="282"/>
    </location>
</feature>
<keyword evidence="4 6" id="KW-1133">Transmembrane helix</keyword>
<dbReference type="EMBL" id="CP071250">
    <property type="protein sequence ID" value="UUF08018.1"/>
    <property type="molecule type" value="Genomic_DNA"/>
</dbReference>
<evidence type="ECO:0000256" key="1">
    <source>
        <dbReference type="ARBA" id="ARBA00004651"/>
    </source>
</evidence>
<dbReference type="InterPro" id="IPR003740">
    <property type="entry name" value="YitT"/>
</dbReference>
<dbReference type="InterPro" id="IPR019264">
    <property type="entry name" value="DUF2179"/>
</dbReference>
<evidence type="ECO:0000256" key="3">
    <source>
        <dbReference type="ARBA" id="ARBA00022692"/>
    </source>
</evidence>
<evidence type="ECO:0000313" key="9">
    <source>
        <dbReference type="Proteomes" id="UP001058072"/>
    </source>
</evidence>
<dbReference type="Gene3D" id="3.30.70.120">
    <property type="match status" value="1"/>
</dbReference>
<name>A0A9Q9CQP2_9FIRM</name>
<proteinExistence type="predicted"/>
<evidence type="ECO:0000256" key="6">
    <source>
        <dbReference type="SAM" id="Phobius"/>
    </source>
</evidence>
<dbReference type="InterPro" id="IPR051461">
    <property type="entry name" value="UPF0750_membrane"/>
</dbReference>
<dbReference type="Proteomes" id="UP001058072">
    <property type="component" value="Chromosome"/>
</dbReference>
<dbReference type="AlphaFoldDB" id="A0A9Q9CQP2"/>
<dbReference type="RefSeq" id="WP_055242113.1">
    <property type="nucleotide sequence ID" value="NZ_CP071250.1"/>
</dbReference>
<comment type="subcellular location">
    <subcellularLocation>
        <location evidence="1">Cell membrane</location>
        <topology evidence="1">Multi-pass membrane protein</topology>
    </subcellularLocation>
</comment>
<evidence type="ECO:0000256" key="2">
    <source>
        <dbReference type="ARBA" id="ARBA00022475"/>
    </source>
</evidence>
<feature type="transmembrane region" description="Helical" evidence="6">
    <location>
        <begin position="16"/>
        <end position="34"/>
    </location>
</feature>
<gene>
    <name evidence="8" type="ORF">J0J70_10405</name>
</gene>
<evidence type="ECO:0000313" key="8">
    <source>
        <dbReference type="EMBL" id="UUF08018.1"/>
    </source>
</evidence>
<sequence>MNILKNEQVSIKLKNLGIMIIGVFLYVLAMNMFISPANLYTGGVTGIAQLIIAFASSAFGIQLSLGGLIFLLNVPLLYLAWRSIGKRFAVLSILTVVLQSIILELVPMGKFSDDILLNAVFGGVLIGVGVGMILKIGASTGGTDIVSQYISMKFNGSFGKYSFGINAVIILLAGITQGWETALYTIISIYITSVVVDRIHTIHQNLTLYIVTSKEDEMIDAIQKQLYRGITVLEGRGAYTKNNKSVLMIVLSSYELYEALAVIKMVDDHAFTNVVRSEMVQGHFVRKEIK</sequence>
<keyword evidence="2" id="KW-1003">Cell membrane</keyword>
<keyword evidence="3 6" id="KW-0812">Transmembrane</keyword>
<evidence type="ECO:0000256" key="4">
    <source>
        <dbReference type="ARBA" id="ARBA00022989"/>
    </source>
</evidence>
<dbReference type="PIRSF" id="PIRSF006483">
    <property type="entry name" value="Membrane_protein_YitT"/>
    <property type="match status" value="1"/>
</dbReference>
<organism evidence="8 9">
    <name type="scientific">Turicibacter bilis</name>
    <dbReference type="NCBI Taxonomy" id="2735723"/>
    <lineage>
        <taxon>Bacteria</taxon>
        <taxon>Bacillati</taxon>
        <taxon>Bacillota</taxon>
        <taxon>Erysipelotrichia</taxon>
        <taxon>Erysipelotrichales</taxon>
        <taxon>Turicibacteraceae</taxon>
        <taxon>Turicibacter</taxon>
    </lineage>
</organism>
<dbReference type="PANTHER" id="PTHR33545">
    <property type="entry name" value="UPF0750 MEMBRANE PROTEIN YITT-RELATED"/>
    <property type="match status" value="1"/>
</dbReference>
<keyword evidence="5 6" id="KW-0472">Membrane</keyword>
<feature type="transmembrane region" description="Helical" evidence="6">
    <location>
        <begin position="46"/>
        <end position="76"/>
    </location>
</feature>
<reference evidence="8" key="1">
    <citation type="submission" date="2021-03" db="EMBL/GenBank/DDBJ databases">
        <title>Comparative Genomics and Metabolomics in the genus Turicibacter.</title>
        <authorList>
            <person name="Maki J."/>
            <person name="Looft T."/>
        </authorList>
    </citation>
    <scope>NUCLEOTIDE SEQUENCE</scope>
    <source>
        <strain evidence="8">ISU324</strain>
    </source>
</reference>
<protein>
    <submittedName>
        <fullName evidence="8">YitT family protein</fullName>
    </submittedName>
</protein>
<feature type="transmembrane region" description="Helical" evidence="6">
    <location>
        <begin position="115"/>
        <end position="137"/>
    </location>
</feature>
<dbReference type="InterPro" id="IPR015867">
    <property type="entry name" value="N-reg_PII/ATP_PRibTrfase_C"/>
</dbReference>
<accession>A0A9Q9CQP2</accession>
<evidence type="ECO:0000256" key="5">
    <source>
        <dbReference type="ARBA" id="ARBA00023136"/>
    </source>
</evidence>
<feature type="transmembrane region" description="Helical" evidence="6">
    <location>
        <begin position="88"/>
        <end position="109"/>
    </location>
</feature>
<dbReference type="PANTHER" id="PTHR33545:SF5">
    <property type="entry name" value="UPF0750 MEMBRANE PROTEIN YITT"/>
    <property type="match status" value="1"/>
</dbReference>
<dbReference type="CDD" id="cd16380">
    <property type="entry name" value="YitT_C"/>
    <property type="match status" value="1"/>
</dbReference>
<feature type="transmembrane region" description="Helical" evidence="6">
    <location>
        <begin position="158"/>
        <end position="175"/>
    </location>
</feature>
<evidence type="ECO:0000259" key="7">
    <source>
        <dbReference type="Pfam" id="PF10035"/>
    </source>
</evidence>